<comment type="subunit">
    <text evidence="2">Homodimer.</text>
</comment>
<evidence type="ECO:0000256" key="6">
    <source>
        <dbReference type="ARBA" id="ARBA00022759"/>
    </source>
</evidence>
<keyword evidence="8" id="KW-0862">Zinc</keyword>
<evidence type="ECO:0000256" key="8">
    <source>
        <dbReference type="ARBA" id="ARBA00022833"/>
    </source>
</evidence>
<dbReference type="GO" id="GO:0005634">
    <property type="term" value="C:nucleus"/>
    <property type="evidence" value="ECO:0007669"/>
    <property type="project" value="TreeGrafter"/>
</dbReference>
<dbReference type="EC" id="3.1.26.11" evidence="11"/>
<accession>A0A1Z5K3N8</accession>
<dbReference type="InParanoid" id="A0A1Z5K3N8"/>
<evidence type="ECO:0000259" key="10">
    <source>
        <dbReference type="Pfam" id="PF00753"/>
    </source>
</evidence>
<dbReference type="EMBL" id="BDSP01000152">
    <property type="protein sequence ID" value="GAX20860.1"/>
    <property type="molecule type" value="Genomic_DNA"/>
</dbReference>
<evidence type="ECO:0000313" key="11">
    <source>
        <dbReference type="EMBL" id="GAX20860.1"/>
    </source>
</evidence>
<dbReference type="SUPFAM" id="SSF56281">
    <property type="entry name" value="Metallo-hydrolase/oxidoreductase"/>
    <property type="match status" value="1"/>
</dbReference>
<comment type="cofactor">
    <cofactor evidence="1">
        <name>Zn(2+)</name>
        <dbReference type="ChEBI" id="CHEBI:29105"/>
    </cofactor>
</comment>
<evidence type="ECO:0000256" key="2">
    <source>
        <dbReference type="ARBA" id="ARBA00011738"/>
    </source>
</evidence>
<evidence type="ECO:0000256" key="9">
    <source>
        <dbReference type="SAM" id="MobiDB-lite"/>
    </source>
</evidence>
<evidence type="ECO:0000256" key="3">
    <source>
        <dbReference type="ARBA" id="ARBA00022694"/>
    </source>
</evidence>
<evidence type="ECO:0000256" key="7">
    <source>
        <dbReference type="ARBA" id="ARBA00022801"/>
    </source>
</evidence>
<dbReference type="GO" id="GO:0046872">
    <property type="term" value="F:metal ion binding"/>
    <property type="evidence" value="ECO:0007669"/>
    <property type="project" value="UniProtKB-KW"/>
</dbReference>
<keyword evidence="5" id="KW-0479">Metal-binding</keyword>
<dbReference type="CDD" id="cd07717">
    <property type="entry name" value="RNaseZ_ZiPD-like_MBL-fold"/>
    <property type="match status" value="1"/>
</dbReference>
<feature type="compositionally biased region" description="Acidic residues" evidence="9">
    <location>
        <begin position="1"/>
        <end position="12"/>
    </location>
</feature>
<keyword evidence="3" id="KW-0819">tRNA processing</keyword>
<dbReference type="PANTHER" id="PTHR46018:SF2">
    <property type="entry name" value="ZINC PHOSPHODIESTERASE ELAC PROTEIN 1"/>
    <property type="match status" value="1"/>
</dbReference>
<feature type="domain" description="Metallo-beta-lactamase" evidence="10">
    <location>
        <begin position="129"/>
        <end position="174"/>
    </location>
</feature>
<dbReference type="Pfam" id="PF00753">
    <property type="entry name" value="Lactamase_B"/>
    <property type="match status" value="1"/>
</dbReference>
<feature type="region of interest" description="Disordered" evidence="9">
    <location>
        <begin position="1"/>
        <end position="33"/>
    </location>
</feature>
<keyword evidence="4" id="KW-0540">Nuclease</keyword>
<dbReference type="InterPro" id="IPR013471">
    <property type="entry name" value="RNase_Z/BN"/>
</dbReference>
<gene>
    <name evidence="11" type="ORF">FisN_7Hh177</name>
</gene>
<comment type="caution">
    <text evidence="11">The sequence shown here is derived from an EMBL/GenBank/DDBJ whole genome shotgun (WGS) entry which is preliminary data.</text>
</comment>
<dbReference type="GO" id="GO:0042781">
    <property type="term" value="F:3'-tRNA processing endoribonuclease activity"/>
    <property type="evidence" value="ECO:0007669"/>
    <property type="project" value="UniProtKB-EC"/>
</dbReference>
<dbReference type="InterPro" id="IPR001279">
    <property type="entry name" value="Metallo-B-lactamas"/>
</dbReference>
<evidence type="ECO:0000256" key="1">
    <source>
        <dbReference type="ARBA" id="ARBA00001947"/>
    </source>
</evidence>
<keyword evidence="12" id="KW-1185">Reference proteome</keyword>
<evidence type="ECO:0000313" key="12">
    <source>
        <dbReference type="Proteomes" id="UP000198406"/>
    </source>
</evidence>
<protein>
    <submittedName>
        <fullName evidence="11">Ribonuclease Z</fullName>
        <ecNumber evidence="11">3.1.26.11</ecNumber>
    </submittedName>
</protein>
<dbReference type="FunCoup" id="A0A1Z5K3N8">
    <property type="interactions" value="14"/>
</dbReference>
<evidence type="ECO:0000256" key="4">
    <source>
        <dbReference type="ARBA" id="ARBA00022722"/>
    </source>
</evidence>
<keyword evidence="6" id="KW-0255">Endonuclease</keyword>
<dbReference type="HAMAP" id="MF_01818">
    <property type="entry name" value="RNase_Z_BN"/>
    <property type="match status" value="1"/>
</dbReference>
<dbReference type="Gene3D" id="3.60.15.10">
    <property type="entry name" value="Ribonuclease Z/Hydroxyacylglutathione hydrolase-like"/>
    <property type="match status" value="1"/>
</dbReference>
<dbReference type="AlphaFoldDB" id="A0A1Z5K3N8"/>
<proteinExistence type="inferred from homology"/>
<name>A0A1Z5K3N8_FISSO</name>
<dbReference type="PANTHER" id="PTHR46018">
    <property type="entry name" value="ZINC PHOSPHODIESTERASE ELAC PROTEIN 1"/>
    <property type="match status" value="1"/>
</dbReference>
<dbReference type="InterPro" id="IPR036866">
    <property type="entry name" value="RibonucZ/Hydroxyglut_hydro"/>
</dbReference>
<keyword evidence="7 11" id="KW-0378">Hydrolase</keyword>
<evidence type="ECO:0000256" key="5">
    <source>
        <dbReference type="ARBA" id="ARBA00022723"/>
    </source>
</evidence>
<dbReference type="OrthoDB" id="527344at2759"/>
<reference evidence="11 12" key="1">
    <citation type="journal article" date="2015" name="Plant Cell">
        <title>Oil accumulation by the oleaginous diatom Fistulifera solaris as revealed by the genome and transcriptome.</title>
        <authorList>
            <person name="Tanaka T."/>
            <person name="Maeda Y."/>
            <person name="Veluchamy A."/>
            <person name="Tanaka M."/>
            <person name="Abida H."/>
            <person name="Marechal E."/>
            <person name="Bowler C."/>
            <person name="Muto M."/>
            <person name="Sunaga Y."/>
            <person name="Tanaka M."/>
            <person name="Yoshino T."/>
            <person name="Taniguchi T."/>
            <person name="Fukuda Y."/>
            <person name="Nemoto M."/>
            <person name="Matsumoto M."/>
            <person name="Wong P.S."/>
            <person name="Aburatani S."/>
            <person name="Fujibuchi W."/>
        </authorList>
    </citation>
    <scope>NUCLEOTIDE SEQUENCE [LARGE SCALE GENOMIC DNA]</scope>
    <source>
        <strain evidence="11 12">JPCC DA0580</strain>
    </source>
</reference>
<dbReference type="Proteomes" id="UP000198406">
    <property type="component" value="Unassembled WGS sequence"/>
</dbReference>
<organism evidence="11 12">
    <name type="scientific">Fistulifera solaris</name>
    <name type="common">Oleaginous diatom</name>
    <dbReference type="NCBI Taxonomy" id="1519565"/>
    <lineage>
        <taxon>Eukaryota</taxon>
        <taxon>Sar</taxon>
        <taxon>Stramenopiles</taxon>
        <taxon>Ochrophyta</taxon>
        <taxon>Bacillariophyta</taxon>
        <taxon>Bacillariophyceae</taxon>
        <taxon>Bacillariophycidae</taxon>
        <taxon>Naviculales</taxon>
        <taxon>Naviculaceae</taxon>
        <taxon>Fistulifera</taxon>
    </lineage>
</organism>
<sequence>MEQEMTDLQNDEIESRAASQLLREQPSLMKTTGSPKDAIFERVYERYPMTRDAPEPVATTPAEDIRQLNHPIFRNSVASSDMDVVFVGTASCTPGVTRGVSCTALRLNWRPRGAFGASNDGDQSSTFYGGTWLFDVGECTQLQVQRSSAIKPSKITKIFLTHAHGDHTLGLVGLLCLMGQDRDRETDRPPVEIYGPEGLRMWLRIAIRYSISRIVPPYRVHEIMDVPMAPEWELRPRFRRYFHNEYRVSNQGAQWGTKGLAGEDPISWISQANRMSLEPSPFFSEVEGGRSIYPIYNHPRSYDGAPVWEVEDEGDVKVFAAPMSHGIPCVGYVVEELSRPGRLKNEYVEPIVKRNIAALKQAGFKAPMKAMAVIKNLPPGGAFTFPDGTVVTHEDAVEAPRQGRKVVICGDTADSRALRGLALNADVIIHEATNAYLQGVDKDTSFREVTRDAITHGHSTPQIAGAFCKAVNGKRLILNHFSARYKGDVSVDSLSIMMRIEMQAMKASGLNETQVAAAWDLMVLPIPQH</sequence>